<proteinExistence type="predicted"/>
<comment type="caution">
    <text evidence="1">The sequence shown here is derived from an EMBL/GenBank/DDBJ whole genome shotgun (WGS) entry which is preliminary data.</text>
</comment>
<organism evidence="1 2">
    <name type="scientific">Hygrophoropsis aurantiaca</name>
    <dbReference type="NCBI Taxonomy" id="72124"/>
    <lineage>
        <taxon>Eukaryota</taxon>
        <taxon>Fungi</taxon>
        <taxon>Dikarya</taxon>
        <taxon>Basidiomycota</taxon>
        <taxon>Agaricomycotina</taxon>
        <taxon>Agaricomycetes</taxon>
        <taxon>Agaricomycetidae</taxon>
        <taxon>Boletales</taxon>
        <taxon>Coniophorineae</taxon>
        <taxon>Hygrophoropsidaceae</taxon>
        <taxon>Hygrophoropsis</taxon>
    </lineage>
</organism>
<evidence type="ECO:0000313" key="2">
    <source>
        <dbReference type="Proteomes" id="UP000790377"/>
    </source>
</evidence>
<sequence>MCHRLLQFSKSTTCGHLTFIRDMTIDCHKEDCHLSGAHPASCGSQMPCNCRRYYGSVSHIRVLSAKVDVSCHCLPLASPSVSLPRKPRENAFSVHRHLDPAVIVSFQSHWFACVITSHSLQFITDSQHQLYMPILYLY</sequence>
<evidence type="ECO:0000313" key="1">
    <source>
        <dbReference type="EMBL" id="KAH7914657.1"/>
    </source>
</evidence>
<name>A0ACB8AQ16_9AGAM</name>
<accession>A0ACB8AQ16</accession>
<dbReference type="EMBL" id="MU267610">
    <property type="protein sequence ID" value="KAH7914657.1"/>
    <property type="molecule type" value="Genomic_DNA"/>
</dbReference>
<dbReference type="Proteomes" id="UP000790377">
    <property type="component" value="Unassembled WGS sequence"/>
</dbReference>
<protein>
    <submittedName>
        <fullName evidence="1">Uncharacterized protein</fullName>
    </submittedName>
</protein>
<reference evidence="1" key="1">
    <citation type="journal article" date="2021" name="New Phytol.">
        <title>Evolutionary innovations through gain and loss of genes in the ectomycorrhizal Boletales.</title>
        <authorList>
            <person name="Wu G."/>
            <person name="Miyauchi S."/>
            <person name="Morin E."/>
            <person name="Kuo A."/>
            <person name="Drula E."/>
            <person name="Varga T."/>
            <person name="Kohler A."/>
            <person name="Feng B."/>
            <person name="Cao Y."/>
            <person name="Lipzen A."/>
            <person name="Daum C."/>
            <person name="Hundley H."/>
            <person name="Pangilinan J."/>
            <person name="Johnson J."/>
            <person name="Barry K."/>
            <person name="LaButti K."/>
            <person name="Ng V."/>
            <person name="Ahrendt S."/>
            <person name="Min B."/>
            <person name="Choi I.G."/>
            <person name="Park H."/>
            <person name="Plett J.M."/>
            <person name="Magnuson J."/>
            <person name="Spatafora J.W."/>
            <person name="Nagy L.G."/>
            <person name="Henrissat B."/>
            <person name="Grigoriev I.V."/>
            <person name="Yang Z.L."/>
            <person name="Xu J."/>
            <person name="Martin F.M."/>
        </authorList>
    </citation>
    <scope>NUCLEOTIDE SEQUENCE</scope>
    <source>
        <strain evidence="1">ATCC 28755</strain>
    </source>
</reference>
<gene>
    <name evidence="1" type="ORF">BJ138DRAFT_331229</name>
</gene>
<keyword evidence="2" id="KW-1185">Reference proteome</keyword>